<evidence type="ECO:0000313" key="1">
    <source>
        <dbReference type="EMBL" id="EED17839.1"/>
    </source>
</evidence>
<evidence type="ECO:0000313" key="2">
    <source>
        <dbReference type="Proteomes" id="UP000001745"/>
    </source>
</evidence>
<dbReference type="Gene3D" id="1.10.260.80">
    <property type="match status" value="1"/>
</dbReference>
<dbReference type="SFLD" id="SFLDG01129">
    <property type="entry name" value="C1.5:_HAD__Beta-PGM__Phosphata"/>
    <property type="match status" value="1"/>
</dbReference>
<sequence length="267" mass="29716">MILSRPRTQLAQPLLRYLHFRRTMASVHTAPARPRRFAPLGQDTDTSDAPKLQGIVFDVDGTLCLPQHYMFTQMRSALGIDKSTDILEHIRSLPTEQDRTEAVAKVQAVEREAMLAQQPQPGLLALMDYLEEKGIRRALCTRNFEAPVTHLLKNHLPNHIFEPIVTRDTPDLLPKPEPAGLLHIAEQWGLKNRAESMIMVGDSIDDMTAGHKAGAATVLLVNERNAHLKEHLHTDICISRLDELVDILEKGFVGDSAGDSCARSSST</sequence>
<accession>B8MBH5</accession>
<keyword evidence="1" id="KW-0378">Hydrolase</keyword>
<keyword evidence="2" id="KW-1185">Reference proteome</keyword>
<protein>
    <submittedName>
        <fullName evidence="1">HAD superfamily hydrolase, putative</fullName>
    </submittedName>
</protein>
<dbReference type="RefSeq" id="XP_002481831.1">
    <property type="nucleotide sequence ID" value="XM_002481786.1"/>
</dbReference>
<dbReference type="SUPFAM" id="SSF56784">
    <property type="entry name" value="HAD-like"/>
    <property type="match status" value="1"/>
</dbReference>
<dbReference type="VEuPathDB" id="FungiDB:TSTA_116290"/>
<dbReference type="InterPro" id="IPR006439">
    <property type="entry name" value="HAD-SF_hydro_IA"/>
</dbReference>
<dbReference type="eggNOG" id="ENOG502QR7R">
    <property type="taxonomic scope" value="Eukaryota"/>
</dbReference>
<dbReference type="FunCoup" id="B8MBH5">
    <property type="interactions" value="95"/>
</dbReference>
<dbReference type="PhylomeDB" id="B8MBH5"/>
<dbReference type="InParanoid" id="B8MBH5"/>
<dbReference type="SFLD" id="SFLDS00003">
    <property type="entry name" value="Haloacid_Dehalogenase"/>
    <property type="match status" value="1"/>
</dbReference>
<dbReference type="GO" id="GO:0033883">
    <property type="term" value="F:pyridoxal phosphatase activity"/>
    <property type="evidence" value="ECO:0007669"/>
    <property type="project" value="EnsemblFungi"/>
</dbReference>
<dbReference type="InterPro" id="IPR036412">
    <property type="entry name" value="HAD-like_sf"/>
</dbReference>
<dbReference type="AlphaFoldDB" id="B8MBH5"/>
<dbReference type="HOGENOM" id="CLU_045011_11_1_1"/>
<dbReference type="Proteomes" id="UP000001745">
    <property type="component" value="Unassembled WGS sequence"/>
</dbReference>
<dbReference type="OrthoDB" id="426235at2759"/>
<dbReference type="PANTHER" id="PTHR43885:SF1">
    <property type="entry name" value="SUPERFAMILY HYDROLASE, PUTATIVE (AFU_ORTHOLOGUE AFUA_4G13290)-RELATED"/>
    <property type="match status" value="1"/>
</dbReference>
<dbReference type="Gene3D" id="3.40.50.1000">
    <property type="entry name" value="HAD superfamily/HAD-like"/>
    <property type="match status" value="1"/>
</dbReference>
<dbReference type="Pfam" id="PF00702">
    <property type="entry name" value="Hydrolase"/>
    <property type="match status" value="1"/>
</dbReference>
<dbReference type="STRING" id="441959.B8MBH5"/>
<dbReference type="InterPro" id="IPR023214">
    <property type="entry name" value="HAD_sf"/>
</dbReference>
<dbReference type="PANTHER" id="PTHR43885">
    <property type="entry name" value="HALOACID DEHALOGENASE-LIKE HYDROLASE"/>
    <property type="match status" value="1"/>
</dbReference>
<reference evidence="2" key="1">
    <citation type="journal article" date="2015" name="Genome Announc.">
        <title>Genome sequence of the AIDS-associated pathogen Penicillium marneffei (ATCC18224) and its near taxonomic relative Talaromyces stipitatus (ATCC10500).</title>
        <authorList>
            <person name="Nierman W.C."/>
            <person name="Fedorova-Abrams N.D."/>
            <person name="Andrianopoulos A."/>
        </authorList>
    </citation>
    <scope>NUCLEOTIDE SEQUENCE [LARGE SCALE GENOMIC DNA]</scope>
    <source>
        <strain evidence="2">ATCC 10500 / CBS 375.48 / QM 6759 / NRRL 1006</strain>
    </source>
</reference>
<dbReference type="NCBIfam" id="TIGR01509">
    <property type="entry name" value="HAD-SF-IA-v3"/>
    <property type="match status" value="1"/>
</dbReference>
<gene>
    <name evidence="1" type="ORF">TSTA_116290</name>
</gene>
<organism evidence="1 2">
    <name type="scientific">Talaromyces stipitatus (strain ATCC 10500 / CBS 375.48 / QM 6759 / NRRL 1006)</name>
    <name type="common">Penicillium stipitatum</name>
    <dbReference type="NCBI Taxonomy" id="441959"/>
    <lineage>
        <taxon>Eukaryota</taxon>
        <taxon>Fungi</taxon>
        <taxon>Dikarya</taxon>
        <taxon>Ascomycota</taxon>
        <taxon>Pezizomycotina</taxon>
        <taxon>Eurotiomycetes</taxon>
        <taxon>Eurotiomycetidae</taxon>
        <taxon>Eurotiales</taxon>
        <taxon>Trichocomaceae</taxon>
        <taxon>Talaromyces</taxon>
        <taxon>Talaromyces sect. Talaromyces</taxon>
    </lineage>
</organism>
<dbReference type="OMA" id="QTYMFKE"/>
<dbReference type="NCBIfam" id="TIGR01549">
    <property type="entry name" value="HAD-SF-IA-v1"/>
    <property type="match status" value="1"/>
</dbReference>
<name>B8MBH5_TALSN</name>
<proteinExistence type="predicted"/>
<dbReference type="EMBL" id="EQ962655">
    <property type="protein sequence ID" value="EED17839.1"/>
    <property type="molecule type" value="Genomic_DNA"/>
</dbReference>
<dbReference type="GeneID" id="8099656"/>